<dbReference type="Proteomes" id="UP001602119">
    <property type="component" value="Unassembled WGS sequence"/>
</dbReference>
<name>A0ABW6V3K9_MICFU</name>
<gene>
    <name evidence="2" type="ORF">ACFY05_06505</name>
</gene>
<sequence length="197" mass="22859">MTPVAWLVVAIAIVVVILAVGYVVMTNLNRRRRLKERFGPEYDRTVRERDSRKEAEQELHARELRHSRLDVRPLSQESRTAYARKWSEVQERFVDAPGFAVTEADALVTSVMTDRGYPTEDFEQRLSDLSVEHASTLDHYRRAHEISRRAARQDATTEELRQAMVHYRALFQELLDEVPARSDGHRAVRSSTKEADR</sequence>
<keyword evidence="1" id="KW-0472">Membrane</keyword>
<reference evidence="2 3" key="1">
    <citation type="submission" date="2024-10" db="EMBL/GenBank/DDBJ databases">
        <title>The Natural Products Discovery Center: Release of the First 8490 Sequenced Strains for Exploring Actinobacteria Biosynthetic Diversity.</title>
        <authorList>
            <person name="Kalkreuter E."/>
            <person name="Kautsar S.A."/>
            <person name="Yang D."/>
            <person name="Bader C.D."/>
            <person name="Teijaro C.N."/>
            <person name="Fluegel L."/>
            <person name="Davis C.M."/>
            <person name="Simpson J.R."/>
            <person name="Lauterbach L."/>
            <person name="Steele A.D."/>
            <person name="Gui C."/>
            <person name="Meng S."/>
            <person name="Li G."/>
            <person name="Viehrig K."/>
            <person name="Ye F."/>
            <person name="Su P."/>
            <person name="Kiefer A.F."/>
            <person name="Nichols A."/>
            <person name="Cepeda A.J."/>
            <person name="Yan W."/>
            <person name="Fan B."/>
            <person name="Jiang Y."/>
            <person name="Adhikari A."/>
            <person name="Zheng C.-J."/>
            <person name="Schuster L."/>
            <person name="Cowan T.M."/>
            <person name="Smanski M.J."/>
            <person name="Chevrette M.G."/>
            <person name="De Carvalho L.P.S."/>
            <person name="Shen B."/>
        </authorList>
    </citation>
    <scope>NUCLEOTIDE SEQUENCE [LARGE SCALE GENOMIC DNA]</scope>
    <source>
        <strain evidence="2 3">NPDC001281</strain>
    </source>
</reference>
<proteinExistence type="predicted"/>
<keyword evidence="1" id="KW-0812">Transmembrane</keyword>
<keyword evidence="3" id="KW-1185">Reference proteome</keyword>
<protein>
    <recommendedName>
        <fullName evidence="4">Secreted protein</fullName>
    </recommendedName>
</protein>
<feature type="transmembrane region" description="Helical" evidence="1">
    <location>
        <begin position="6"/>
        <end position="25"/>
    </location>
</feature>
<comment type="caution">
    <text evidence="2">The sequence shown here is derived from an EMBL/GenBank/DDBJ whole genome shotgun (WGS) entry which is preliminary data.</text>
</comment>
<evidence type="ECO:0000313" key="3">
    <source>
        <dbReference type="Proteomes" id="UP001602119"/>
    </source>
</evidence>
<dbReference type="EMBL" id="JBIAXI010000003">
    <property type="protein sequence ID" value="MFF4772494.1"/>
    <property type="molecule type" value="Genomic_DNA"/>
</dbReference>
<dbReference type="RefSeq" id="WP_387340909.1">
    <property type="nucleotide sequence ID" value="NZ_JBIAXI010000003.1"/>
</dbReference>
<evidence type="ECO:0000256" key="1">
    <source>
        <dbReference type="SAM" id="Phobius"/>
    </source>
</evidence>
<accession>A0ABW6V3K9</accession>
<organism evidence="2 3">
    <name type="scientific">Microtetraspora fusca</name>
    <dbReference type="NCBI Taxonomy" id="1997"/>
    <lineage>
        <taxon>Bacteria</taxon>
        <taxon>Bacillati</taxon>
        <taxon>Actinomycetota</taxon>
        <taxon>Actinomycetes</taxon>
        <taxon>Streptosporangiales</taxon>
        <taxon>Streptosporangiaceae</taxon>
        <taxon>Microtetraspora</taxon>
    </lineage>
</organism>
<evidence type="ECO:0000313" key="2">
    <source>
        <dbReference type="EMBL" id="MFF4772494.1"/>
    </source>
</evidence>
<evidence type="ECO:0008006" key="4">
    <source>
        <dbReference type="Google" id="ProtNLM"/>
    </source>
</evidence>
<keyword evidence="1" id="KW-1133">Transmembrane helix</keyword>